<evidence type="ECO:0000256" key="3">
    <source>
        <dbReference type="ARBA" id="ARBA00022475"/>
    </source>
</evidence>
<keyword evidence="2" id="KW-0813">Transport</keyword>
<feature type="transmembrane region" description="Helical" evidence="8">
    <location>
        <begin position="106"/>
        <end position="123"/>
    </location>
</feature>
<evidence type="ECO:0000256" key="2">
    <source>
        <dbReference type="ARBA" id="ARBA00022448"/>
    </source>
</evidence>
<feature type="transmembrane region" description="Helical" evidence="8">
    <location>
        <begin position="129"/>
        <end position="148"/>
    </location>
</feature>
<evidence type="ECO:0000313" key="11">
    <source>
        <dbReference type="EMBL" id="GAH71571.1"/>
    </source>
</evidence>
<keyword evidence="3" id="KW-1003">Cell membrane</keyword>
<dbReference type="GO" id="GO:0022857">
    <property type="term" value="F:transmembrane transporter activity"/>
    <property type="evidence" value="ECO:0007669"/>
    <property type="project" value="TreeGrafter"/>
</dbReference>
<organism evidence="11">
    <name type="scientific">marine sediment metagenome</name>
    <dbReference type="NCBI Taxonomy" id="412755"/>
    <lineage>
        <taxon>unclassified sequences</taxon>
        <taxon>metagenomes</taxon>
        <taxon>ecological metagenomes</taxon>
    </lineage>
</organism>
<sequence>AYAGLSKAHVRVDLIVGKLPTWVGHVVDAVTGLMSLTLWVLIAWKTFGWAVKIIGPPALSSEVIGIPKAPFVFIAALGCFIFWFVLIAEIFRSIDGAIDKGGKKAFWILPGLAAIGGIALVALNVELPVSNLVMGLVGIGLLILLLFLRMPVAFAMGFVGLIGAWYFMGLNAGLGTLEVIPYYTASFYFLVIVPLFFLMSAFCFRAQISRDLYDTCYAWLGHLPGGLASATIGGCAGFSAVCGDSLATAAAMGKV</sequence>
<evidence type="ECO:0000256" key="6">
    <source>
        <dbReference type="ARBA" id="ARBA00022989"/>
    </source>
</evidence>
<feature type="transmembrane region" description="Helical" evidence="8">
    <location>
        <begin position="71"/>
        <end position="94"/>
    </location>
</feature>
<comment type="subcellular location">
    <subcellularLocation>
        <location evidence="1">Cell inner membrane</location>
        <topology evidence="1">Multi-pass membrane protein</topology>
    </subcellularLocation>
</comment>
<dbReference type="InterPro" id="IPR004681">
    <property type="entry name" value="TRAP_DctM"/>
</dbReference>
<dbReference type="PANTHER" id="PTHR33362:SF5">
    <property type="entry name" value="C4-DICARBOXYLATE TRAP TRANSPORTER LARGE PERMEASE PROTEIN DCTM"/>
    <property type="match status" value="1"/>
</dbReference>
<evidence type="ECO:0000256" key="1">
    <source>
        <dbReference type="ARBA" id="ARBA00004429"/>
    </source>
</evidence>
<keyword evidence="6 8" id="KW-1133">Transmembrane helix</keyword>
<comment type="caution">
    <text evidence="11">The sequence shown here is derived from an EMBL/GenBank/DDBJ whole genome shotgun (WGS) entry which is preliminary data.</text>
</comment>
<evidence type="ECO:0000256" key="8">
    <source>
        <dbReference type="SAM" id="Phobius"/>
    </source>
</evidence>
<dbReference type="AlphaFoldDB" id="X1HN71"/>
<proteinExistence type="predicted"/>
<protein>
    <submittedName>
        <fullName evidence="11">Uncharacterized protein</fullName>
    </submittedName>
</protein>
<name>X1HN71_9ZZZZ</name>
<gene>
    <name evidence="11" type="ORF">S03H2_55043</name>
</gene>
<reference evidence="11" key="1">
    <citation type="journal article" date="2014" name="Front. Microbiol.">
        <title>High frequency of phylogenetically diverse reductive dehalogenase-homologous genes in deep subseafloor sedimentary metagenomes.</title>
        <authorList>
            <person name="Kawai M."/>
            <person name="Futagami T."/>
            <person name="Toyoda A."/>
            <person name="Takaki Y."/>
            <person name="Nishi S."/>
            <person name="Hori S."/>
            <person name="Arai W."/>
            <person name="Tsubouchi T."/>
            <person name="Morono Y."/>
            <person name="Uchiyama I."/>
            <person name="Ito T."/>
            <person name="Fujiyama A."/>
            <person name="Inagaki F."/>
            <person name="Takami H."/>
        </authorList>
    </citation>
    <scope>NUCLEOTIDE SEQUENCE</scope>
    <source>
        <strain evidence="11">Expedition CK06-06</strain>
    </source>
</reference>
<dbReference type="InterPro" id="IPR010656">
    <property type="entry name" value="DctM"/>
</dbReference>
<keyword evidence="5 8" id="KW-0812">Transmembrane</keyword>
<feature type="non-terminal residue" evidence="11">
    <location>
        <position position="1"/>
    </location>
</feature>
<feature type="non-terminal residue" evidence="11">
    <location>
        <position position="255"/>
    </location>
</feature>
<evidence type="ECO:0000256" key="5">
    <source>
        <dbReference type="ARBA" id="ARBA00022692"/>
    </source>
</evidence>
<evidence type="ECO:0000259" key="10">
    <source>
        <dbReference type="Pfam" id="PF06808"/>
    </source>
</evidence>
<feature type="transmembrane region" description="Helical" evidence="8">
    <location>
        <begin position="180"/>
        <end position="204"/>
    </location>
</feature>
<evidence type="ECO:0000256" key="7">
    <source>
        <dbReference type="ARBA" id="ARBA00023136"/>
    </source>
</evidence>
<feature type="transmembrane region" description="Helical" evidence="8">
    <location>
        <begin position="155"/>
        <end position="174"/>
    </location>
</feature>
<dbReference type="GO" id="GO:0005886">
    <property type="term" value="C:plasma membrane"/>
    <property type="evidence" value="ECO:0007669"/>
    <property type="project" value="UniProtKB-SubCell"/>
</dbReference>
<feature type="transmembrane region" description="Helical" evidence="8">
    <location>
        <begin position="21"/>
        <end position="42"/>
    </location>
</feature>
<evidence type="ECO:0000256" key="4">
    <source>
        <dbReference type="ARBA" id="ARBA00022519"/>
    </source>
</evidence>
<dbReference type="Pfam" id="PF04290">
    <property type="entry name" value="DctQ"/>
    <property type="match status" value="1"/>
</dbReference>
<dbReference type="Pfam" id="PF06808">
    <property type="entry name" value="DctM"/>
    <property type="match status" value="1"/>
</dbReference>
<accession>X1HN71</accession>
<feature type="domain" description="Tripartite ATP-independent periplasmic transporters DctQ component" evidence="9">
    <location>
        <begin position="1"/>
        <end position="94"/>
    </location>
</feature>
<feature type="domain" description="TRAP C4-dicarboxylate transport system permease DctM subunit" evidence="10">
    <location>
        <begin position="139"/>
        <end position="255"/>
    </location>
</feature>
<keyword evidence="4" id="KW-0997">Cell inner membrane</keyword>
<dbReference type="PANTHER" id="PTHR33362">
    <property type="entry name" value="SIALIC ACID TRAP TRANSPORTER PERMEASE PROTEIN SIAT-RELATED"/>
    <property type="match status" value="1"/>
</dbReference>
<evidence type="ECO:0000259" key="9">
    <source>
        <dbReference type="Pfam" id="PF04290"/>
    </source>
</evidence>
<dbReference type="EMBL" id="BARU01035132">
    <property type="protein sequence ID" value="GAH71571.1"/>
    <property type="molecule type" value="Genomic_DNA"/>
</dbReference>
<keyword evidence="7 8" id="KW-0472">Membrane</keyword>
<dbReference type="InterPro" id="IPR055348">
    <property type="entry name" value="DctQ"/>
</dbReference>